<proteinExistence type="predicted"/>
<reference evidence="1" key="1">
    <citation type="submission" date="2024-07" db="EMBL/GenBank/DDBJ databases">
        <authorList>
            <person name="Bringhurst R.M."/>
            <person name="Homer T.E."/>
        </authorList>
    </citation>
    <scope>NUCLEOTIDE SEQUENCE</scope>
</reference>
<sequence length="271" mass="31204">MATLSRTTHTRKHYHFIFTVLETTVKKMEAHVIALSREEADLLFNKACPNVWTMLDVRELGPAKQWIIRGKKSTIERSHVYQVGPYFEEGDTATPFTDFVNLYVETFKQLPLPNLRHQLFKHNGTHVPTAEHVQIIADETGVTAEYIQGLIDHEFKAAWFANTVERFGPVHVLKIVSKGEFEALMMGRGTEAAWERMVDRMPNFGVQRFYPMTVGELLFFHDMTHTQKASHEIYSGAVSVLDLPKRVLKFLCTIDPRFADLAAQEQNRRNK</sequence>
<accession>A0AB39CDG9</accession>
<evidence type="ECO:0000313" key="1">
    <source>
        <dbReference type="EMBL" id="XDJ14962.1"/>
    </source>
</evidence>
<dbReference type="EMBL" id="PQ015379">
    <property type="protein sequence ID" value="XDJ14962.1"/>
    <property type="molecule type" value="Genomic_DNA"/>
</dbReference>
<protein>
    <submittedName>
        <fullName evidence="1">Uncharacterized protein</fullName>
    </submittedName>
</protein>
<organism evidence="1">
    <name type="scientific">Pseudomonas phage HRDY3</name>
    <dbReference type="NCBI Taxonomy" id="3236930"/>
    <lineage>
        <taxon>Viruses</taxon>
    </lineage>
</organism>
<name>A0AB39CDG9_9VIRU</name>